<dbReference type="InterPro" id="IPR032466">
    <property type="entry name" value="Metal_Hydrolase"/>
</dbReference>
<protein>
    <submittedName>
        <fullName evidence="1">TatD related DNase family protein</fullName>
    </submittedName>
</protein>
<dbReference type="Gene3D" id="3.20.20.140">
    <property type="entry name" value="Metal-dependent hydrolases"/>
    <property type="match status" value="1"/>
</dbReference>
<dbReference type="GO" id="GO:0016788">
    <property type="term" value="F:hydrolase activity, acting on ester bonds"/>
    <property type="evidence" value="ECO:0007669"/>
    <property type="project" value="InterPro"/>
</dbReference>
<reference evidence="1 2" key="1">
    <citation type="submission" date="2015-02" db="EMBL/GenBank/DDBJ databases">
        <title>Genome Sequencing of Rickettsiales.</title>
        <authorList>
            <person name="Daugherty S.C."/>
            <person name="Su Q."/>
            <person name="Abolude K."/>
            <person name="Beier-Sexton M."/>
            <person name="Carlyon J.A."/>
            <person name="Carter R."/>
            <person name="Day N.P."/>
            <person name="Dumler S.J."/>
            <person name="Dyachenko V."/>
            <person name="Godinez A."/>
            <person name="Kurtti T.J."/>
            <person name="Lichay M."/>
            <person name="Mullins K.E."/>
            <person name="Ott S."/>
            <person name="Pappas-Brown V."/>
            <person name="Paris D.H."/>
            <person name="Patel P."/>
            <person name="Richards A.L."/>
            <person name="Sadzewicz L."/>
            <person name="Sears K."/>
            <person name="Seidman D."/>
            <person name="Sengamalay N."/>
            <person name="Stenos J."/>
            <person name="Tallon L.J."/>
            <person name="Vincent G."/>
            <person name="Fraser C.M."/>
            <person name="Munderloh U."/>
            <person name="Dunning-Hotopp J.C."/>
        </authorList>
    </citation>
    <scope>NUCLEOTIDE SEQUENCE [LARGE SCALE GENOMIC DNA]</scope>
    <source>
        <strain evidence="1 2">Gilliam</strain>
    </source>
</reference>
<name>A0A0F3M505_ORITS</name>
<dbReference type="PATRIC" id="fig|1359184.3.peg.2752"/>
<dbReference type="EMBL" id="LANO01000063">
    <property type="protein sequence ID" value="KJV50835.1"/>
    <property type="molecule type" value="Genomic_DNA"/>
</dbReference>
<evidence type="ECO:0000313" key="2">
    <source>
        <dbReference type="Proteomes" id="UP000033769"/>
    </source>
</evidence>
<sequence>MRSKENEPAYLVYIADVVSRIKNITVNELAKITTNNFQNYS</sequence>
<gene>
    <name evidence="1" type="ORF">OTSGILL_2712</name>
</gene>
<dbReference type="SUPFAM" id="SSF51556">
    <property type="entry name" value="Metallo-dependent hydrolases"/>
    <property type="match status" value="1"/>
</dbReference>
<dbReference type="Proteomes" id="UP000033769">
    <property type="component" value="Unassembled WGS sequence"/>
</dbReference>
<evidence type="ECO:0000313" key="1">
    <source>
        <dbReference type="EMBL" id="KJV50835.1"/>
    </source>
</evidence>
<dbReference type="Pfam" id="PF01026">
    <property type="entry name" value="TatD_DNase"/>
    <property type="match status" value="1"/>
</dbReference>
<comment type="caution">
    <text evidence="1">The sequence shown here is derived from an EMBL/GenBank/DDBJ whole genome shotgun (WGS) entry which is preliminary data.</text>
</comment>
<dbReference type="InterPro" id="IPR001130">
    <property type="entry name" value="TatD-like"/>
</dbReference>
<organism evidence="1 2">
    <name type="scientific">Orientia tsutsugamushi str. Gilliam</name>
    <dbReference type="NCBI Taxonomy" id="1359184"/>
    <lineage>
        <taxon>Bacteria</taxon>
        <taxon>Pseudomonadati</taxon>
        <taxon>Pseudomonadota</taxon>
        <taxon>Alphaproteobacteria</taxon>
        <taxon>Rickettsiales</taxon>
        <taxon>Rickettsiaceae</taxon>
        <taxon>Rickettsieae</taxon>
        <taxon>Orientia</taxon>
    </lineage>
</organism>
<proteinExistence type="predicted"/>
<accession>A0A0F3M505</accession>
<dbReference type="AlphaFoldDB" id="A0A0F3M505"/>